<dbReference type="Proteomes" id="UP000051124">
    <property type="component" value="Unassembled WGS sequence"/>
</dbReference>
<comment type="caution">
    <text evidence="1">The sequence shown here is derived from an EMBL/GenBank/DDBJ whole genome shotgun (WGS) entry which is preliminary data.</text>
</comment>
<dbReference type="AlphaFoldDB" id="A0A0S7WFQ1"/>
<sequence length="190" mass="21125">MRYAIGLVFVLVFGILFLSEVEGIEFEASVGLGWLEGDNIAGSETGSVLNVGASRTLVSGVDYFVHIQYARISAEVDFTYVYRSGGLGVRWYPSRQRLVPYAMGRLGLYDWRIERGGETARNPDTGEQMRTRSLGLGGGIGVLWRLSDRLSADLAVLSDFVFSQDPEIMGPEDENEVLLQSRVGLRYRLF</sequence>
<dbReference type="SUPFAM" id="SSF56925">
    <property type="entry name" value="OMPA-like"/>
    <property type="match status" value="1"/>
</dbReference>
<evidence type="ECO:0008006" key="3">
    <source>
        <dbReference type="Google" id="ProtNLM"/>
    </source>
</evidence>
<proteinExistence type="predicted"/>
<dbReference type="EMBL" id="LIZT01000080">
    <property type="protein sequence ID" value="KPJ48989.1"/>
    <property type="molecule type" value="Genomic_DNA"/>
</dbReference>
<organism evidence="1 2">
    <name type="scientific">candidate division TA06 bacterium DG_26</name>
    <dbReference type="NCBI Taxonomy" id="1703771"/>
    <lineage>
        <taxon>Bacteria</taxon>
        <taxon>Bacteria division TA06</taxon>
    </lineage>
</organism>
<reference evidence="1 2" key="1">
    <citation type="journal article" date="2015" name="Microbiome">
        <title>Genomic resolution of linkages in carbon, nitrogen, and sulfur cycling among widespread estuary sediment bacteria.</title>
        <authorList>
            <person name="Baker B.J."/>
            <person name="Lazar C.S."/>
            <person name="Teske A.P."/>
            <person name="Dick G.J."/>
        </authorList>
    </citation>
    <scope>NUCLEOTIDE SEQUENCE [LARGE SCALE GENOMIC DNA]</scope>
    <source>
        <strain evidence="1">DG_26</strain>
    </source>
</reference>
<evidence type="ECO:0000313" key="1">
    <source>
        <dbReference type="EMBL" id="KPJ48989.1"/>
    </source>
</evidence>
<accession>A0A0S7WFQ1</accession>
<gene>
    <name evidence="1" type="ORF">AMJ40_06480</name>
</gene>
<dbReference type="InterPro" id="IPR011250">
    <property type="entry name" value="OMP/PagP_B-barrel"/>
</dbReference>
<name>A0A0S7WFQ1_UNCT6</name>
<protein>
    <recommendedName>
        <fullName evidence="3">Outer membrane protein beta-barrel domain-containing protein</fullName>
    </recommendedName>
</protein>
<evidence type="ECO:0000313" key="2">
    <source>
        <dbReference type="Proteomes" id="UP000051124"/>
    </source>
</evidence>